<sequence>MAKKQLGIQLYTLREACQEDFVGTLRKVAELGYDGVEFAGYWGGFEAQELKKILGELNLAATGSHVPFVRLEEDLDEIIEFHRGINSNHIICPNLPMEMREDAENFINVAKRLNAIGEKTAANGIMFSYHNHDWELKDHNGKRALDIFLNETNPEWVKAELDVYWLAKAENNPVEWLERYKGRTPLIHLKDMTTDGEQFFAELGAGGIDLQGITKIGAETGVKWWIVEQDQSRRNPLESVETSINYFRRNLWYVNTKLNNSFKEHKLVKAHI</sequence>
<evidence type="ECO:0000313" key="2">
    <source>
        <dbReference type="EMBL" id="MDQ0253162.1"/>
    </source>
</evidence>
<proteinExistence type="predicted"/>
<evidence type="ECO:0000313" key="3">
    <source>
        <dbReference type="Proteomes" id="UP001230005"/>
    </source>
</evidence>
<dbReference type="Proteomes" id="UP001230005">
    <property type="component" value="Unassembled WGS sequence"/>
</dbReference>
<keyword evidence="3" id="KW-1185">Reference proteome</keyword>
<dbReference type="PANTHER" id="PTHR12110:SF41">
    <property type="entry name" value="INOSOSE DEHYDRATASE"/>
    <property type="match status" value="1"/>
</dbReference>
<dbReference type="InterPro" id="IPR050312">
    <property type="entry name" value="IolE/XylAMocC-like"/>
</dbReference>
<protein>
    <submittedName>
        <fullName evidence="2">Sugar phosphate isomerase/epimerase</fullName>
    </submittedName>
</protein>
<dbReference type="SUPFAM" id="SSF51658">
    <property type="entry name" value="Xylose isomerase-like"/>
    <property type="match status" value="1"/>
</dbReference>
<dbReference type="EMBL" id="JAUSUG010000002">
    <property type="protein sequence ID" value="MDQ0253162.1"/>
    <property type="molecule type" value="Genomic_DNA"/>
</dbReference>
<accession>A0ABT9ZPJ8</accession>
<dbReference type="RefSeq" id="WP_307321461.1">
    <property type="nucleotide sequence ID" value="NZ_JAUSUG010000002.1"/>
</dbReference>
<dbReference type="Pfam" id="PF01261">
    <property type="entry name" value="AP_endonuc_2"/>
    <property type="match status" value="1"/>
</dbReference>
<name>A0ABT9ZPJ8_9BACI</name>
<reference evidence="2 3" key="1">
    <citation type="submission" date="2023-07" db="EMBL/GenBank/DDBJ databases">
        <title>Genomic Encyclopedia of Type Strains, Phase IV (KMG-IV): sequencing the most valuable type-strain genomes for metagenomic binning, comparative biology and taxonomic classification.</title>
        <authorList>
            <person name="Goeker M."/>
        </authorList>
    </citation>
    <scope>NUCLEOTIDE SEQUENCE [LARGE SCALE GENOMIC DNA]</scope>
    <source>
        <strain evidence="2 3">DSM 9768</strain>
    </source>
</reference>
<feature type="domain" description="Xylose isomerase-like TIM barrel" evidence="1">
    <location>
        <begin position="25"/>
        <end position="249"/>
    </location>
</feature>
<organism evidence="2 3">
    <name type="scientific">Evansella vedderi</name>
    <dbReference type="NCBI Taxonomy" id="38282"/>
    <lineage>
        <taxon>Bacteria</taxon>
        <taxon>Bacillati</taxon>
        <taxon>Bacillota</taxon>
        <taxon>Bacilli</taxon>
        <taxon>Bacillales</taxon>
        <taxon>Bacillaceae</taxon>
        <taxon>Evansella</taxon>
    </lineage>
</organism>
<dbReference type="InterPro" id="IPR036237">
    <property type="entry name" value="Xyl_isomerase-like_sf"/>
</dbReference>
<keyword evidence="2" id="KW-0413">Isomerase</keyword>
<evidence type="ECO:0000259" key="1">
    <source>
        <dbReference type="Pfam" id="PF01261"/>
    </source>
</evidence>
<dbReference type="Gene3D" id="3.20.20.150">
    <property type="entry name" value="Divalent-metal-dependent TIM barrel enzymes"/>
    <property type="match status" value="1"/>
</dbReference>
<dbReference type="InterPro" id="IPR013022">
    <property type="entry name" value="Xyl_isomerase-like_TIM-brl"/>
</dbReference>
<dbReference type="GO" id="GO:0016853">
    <property type="term" value="F:isomerase activity"/>
    <property type="evidence" value="ECO:0007669"/>
    <property type="project" value="UniProtKB-KW"/>
</dbReference>
<comment type="caution">
    <text evidence="2">The sequence shown here is derived from an EMBL/GenBank/DDBJ whole genome shotgun (WGS) entry which is preliminary data.</text>
</comment>
<dbReference type="PANTHER" id="PTHR12110">
    <property type="entry name" value="HYDROXYPYRUVATE ISOMERASE"/>
    <property type="match status" value="1"/>
</dbReference>
<gene>
    <name evidence="2" type="ORF">J2S74_000534</name>
</gene>